<sequence>GEYRYSSSGQVGRTLYTDKNGEIVVTNLPLGTYRFKEVEPLAGYTVTTMDTDVQLVDHQLVTITVVNQKLPRGNVDFMKVDGRTNTSLQGAMFKVMKEENGHYTPVLQNGKEVVVASGK</sequence>
<dbReference type="AlphaFoldDB" id="A0AAW9WBM0"/>
<dbReference type="Gene3D" id="2.60.40.10">
    <property type="entry name" value="Immunoglobulins"/>
    <property type="match status" value="2"/>
</dbReference>
<keyword evidence="2" id="KW-0964">Secreted</keyword>
<comment type="similarity">
    <text evidence="1">Belongs to the serine-aspartate repeat-containing protein (SDr) family.</text>
</comment>
<gene>
    <name evidence="5" type="ORF">GM535_12495</name>
</gene>
<comment type="caution">
    <text evidence="5">The sequence shown here is derived from an EMBL/GenBank/DDBJ whole genome shotgun (WGS) entry which is preliminary data.</text>
</comment>
<evidence type="ECO:0000313" key="6">
    <source>
        <dbReference type="Proteomes" id="UP000729182"/>
    </source>
</evidence>
<dbReference type="SUPFAM" id="SSF49478">
    <property type="entry name" value="Cna protein B-type domain"/>
    <property type="match status" value="1"/>
</dbReference>
<feature type="domain" description="SpaA-like prealbumin fold" evidence="4">
    <location>
        <begin position="8"/>
        <end position="69"/>
    </location>
</feature>
<organism evidence="5 6">
    <name type="scientific">Streptococcus pneumoniae</name>
    <dbReference type="NCBI Taxonomy" id="1313"/>
    <lineage>
        <taxon>Bacteria</taxon>
        <taxon>Bacillati</taxon>
        <taxon>Bacillota</taxon>
        <taxon>Bacilli</taxon>
        <taxon>Lactobacillales</taxon>
        <taxon>Streptococcaceae</taxon>
        <taxon>Streptococcus</taxon>
    </lineage>
</organism>
<evidence type="ECO:0000259" key="4">
    <source>
        <dbReference type="Pfam" id="PF17802"/>
    </source>
</evidence>
<dbReference type="Proteomes" id="UP000729182">
    <property type="component" value="Unassembled WGS sequence"/>
</dbReference>
<evidence type="ECO:0000256" key="2">
    <source>
        <dbReference type="ARBA" id="ARBA00022525"/>
    </source>
</evidence>
<dbReference type="InterPro" id="IPR041033">
    <property type="entry name" value="SpaA_PFL_dom_1"/>
</dbReference>
<dbReference type="PANTHER" id="PTHR36108">
    <property type="entry name" value="COLOSSIN-B-RELATED"/>
    <property type="match status" value="1"/>
</dbReference>
<feature type="non-terminal residue" evidence="5">
    <location>
        <position position="1"/>
    </location>
</feature>
<dbReference type="Pfam" id="PF17802">
    <property type="entry name" value="SpaA"/>
    <property type="match status" value="1"/>
</dbReference>
<proteinExistence type="inferred from homology"/>
<dbReference type="EMBL" id="WNHN01000350">
    <property type="protein sequence ID" value="MTV78037.1"/>
    <property type="molecule type" value="Genomic_DNA"/>
</dbReference>
<evidence type="ECO:0000256" key="1">
    <source>
        <dbReference type="ARBA" id="ARBA00007257"/>
    </source>
</evidence>
<feature type="non-terminal residue" evidence="5">
    <location>
        <position position="119"/>
    </location>
</feature>
<evidence type="ECO:0000313" key="5">
    <source>
        <dbReference type="EMBL" id="MTV78037.1"/>
    </source>
</evidence>
<protein>
    <submittedName>
        <fullName evidence="5">Cell surface protein</fullName>
    </submittedName>
</protein>
<accession>A0AAW9WBM0</accession>
<reference evidence="5" key="1">
    <citation type="submission" date="2019-11" db="EMBL/GenBank/DDBJ databases">
        <title>Growth characteristics of pneumococcus vary with the chemical composition of the capsule and with environmental conditions.</title>
        <authorList>
            <person name="Tothpal A."/>
            <person name="Desobry K."/>
            <person name="Joshi S."/>
            <person name="Wyllie A.L."/>
            <person name="Weinberger D.M."/>
        </authorList>
    </citation>
    <scope>NUCLEOTIDE SEQUENCE</scope>
    <source>
        <strain evidence="5">Pnumococcus10A</strain>
    </source>
</reference>
<dbReference type="InterPro" id="IPR013783">
    <property type="entry name" value="Ig-like_fold"/>
</dbReference>
<evidence type="ECO:0000256" key="3">
    <source>
        <dbReference type="ARBA" id="ARBA00022729"/>
    </source>
</evidence>
<dbReference type="PANTHER" id="PTHR36108:SF13">
    <property type="entry name" value="COLOSSIN-B-RELATED"/>
    <property type="match status" value="1"/>
</dbReference>
<keyword evidence="3" id="KW-0732">Signal</keyword>
<name>A0AAW9WBM0_STREE</name>
<dbReference type="RefSeq" id="WP_269058222.1">
    <property type="nucleotide sequence ID" value="NZ_WNHN01000350.1"/>
</dbReference>